<evidence type="ECO:0000313" key="6">
    <source>
        <dbReference type="Proteomes" id="UP001149719"/>
    </source>
</evidence>
<dbReference type="Pfam" id="PF00990">
    <property type="entry name" value="GGDEF"/>
    <property type="match status" value="1"/>
</dbReference>
<evidence type="ECO:0000256" key="3">
    <source>
        <dbReference type="SAM" id="Phobius"/>
    </source>
</evidence>
<dbReference type="Gene3D" id="3.30.70.270">
    <property type="match status" value="1"/>
</dbReference>
<dbReference type="SUPFAM" id="SSF55073">
    <property type="entry name" value="Nucleotide cyclase"/>
    <property type="match status" value="1"/>
</dbReference>
<dbReference type="InterPro" id="IPR043128">
    <property type="entry name" value="Rev_trsase/Diguanyl_cyclase"/>
</dbReference>
<keyword evidence="3" id="KW-1133">Transmembrane helix</keyword>
<name>A0ABT4JZK2_9GAMM</name>
<gene>
    <name evidence="5" type="ORF">O1D97_19140</name>
</gene>
<dbReference type="EMBL" id="JAPUBN010000024">
    <property type="protein sequence ID" value="MCZ2723671.1"/>
    <property type="molecule type" value="Genomic_DNA"/>
</dbReference>
<dbReference type="PROSITE" id="PS50887">
    <property type="entry name" value="GGDEF"/>
    <property type="match status" value="1"/>
</dbReference>
<sequence>MPFNKSHKRFYRISWQIGLGFFLIVICLISISVIAFDRLNMFQKNAEYNEKTIVPNFEILSRLKLHVTSLSSYSRELINANSLAKLRTSYEEVDALIKITRIDLESMQDKEFFGKMSSLISVLEPGLVALYQQKSKNLQLNSQIDRKISSILDYFEEKQLDNQHESLEVAYRWNTLSYQVSRSLFDLVLKTRKFEIQRAQKDLLAGLSLLNELELESDTHTLMLINSEINGPLGLVSMLEIRSDIQFKLVGISTQNSIISENILDYVTALFNGTKENLSGQASKLVMDAKNAQLRLNAIVFTSVLIILCIYLGLRYKLFNRIQLLRKLLASGVLTSQQLIQFKDRNEIGEFAFQLREFLVKIEAQQLTITRVSRQLADVIRHSNLRIAVLTKQNIVYHNEYFADVFSVSSIHSIQNLPEEFHDIPYCEYYLDEDSDPKVLLESYYDEVYHRWFDLLAVPIIWENEKSLLLSLVDVTERQNAAAMYEKNLSEVEDQAYRDSLTGLYNRKKFDQISDDITQDKVAREYSMLVFDIDFFKSYNDMLGHLAGDDALKRVANALSSVTPENGLCLRYGGEEFVVVLFEITLQETLIVAENALKAVNDSKIAHPKAGSAFLSLSIGIAMSFESGNEFLKCFDLADKRLFLAKSNGRNNFVFTD</sequence>
<feature type="transmembrane region" description="Helical" evidence="3">
    <location>
        <begin position="13"/>
        <end position="36"/>
    </location>
</feature>
<evidence type="ECO:0000313" key="5">
    <source>
        <dbReference type="EMBL" id="MCZ2723671.1"/>
    </source>
</evidence>
<evidence type="ECO:0000256" key="2">
    <source>
        <dbReference type="ARBA" id="ARBA00034247"/>
    </source>
</evidence>
<comment type="catalytic activity">
    <reaction evidence="2">
        <text>2 GTP = 3',3'-c-di-GMP + 2 diphosphate</text>
        <dbReference type="Rhea" id="RHEA:24898"/>
        <dbReference type="ChEBI" id="CHEBI:33019"/>
        <dbReference type="ChEBI" id="CHEBI:37565"/>
        <dbReference type="ChEBI" id="CHEBI:58805"/>
        <dbReference type="EC" id="2.7.7.65"/>
    </reaction>
</comment>
<dbReference type="PANTHER" id="PTHR45138:SF9">
    <property type="entry name" value="DIGUANYLATE CYCLASE DGCM-RELATED"/>
    <property type="match status" value="1"/>
</dbReference>
<keyword evidence="3" id="KW-0472">Membrane</keyword>
<organism evidence="5 6">
    <name type="scientific">Marinomonas phaeophyticola</name>
    <dbReference type="NCBI Taxonomy" id="3004091"/>
    <lineage>
        <taxon>Bacteria</taxon>
        <taxon>Pseudomonadati</taxon>
        <taxon>Pseudomonadota</taxon>
        <taxon>Gammaproteobacteria</taxon>
        <taxon>Oceanospirillales</taxon>
        <taxon>Oceanospirillaceae</taxon>
        <taxon>Marinomonas</taxon>
    </lineage>
</organism>
<feature type="domain" description="GGDEF" evidence="4">
    <location>
        <begin position="524"/>
        <end position="657"/>
    </location>
</feature>
<evidence type="ECO:0000256" key="1">
    <source>
        <dbReference type="ARBA" id="ARBA00012528"/>
    </source>
</evidence>
<evidence type="ECO:0000259" key="4">
    <source>
        <dbReference type="PROSITE" id="PS50887"/>
    </source>
</evidence>
<reference evidence="5" key="1">
    <citation type="submission" date="2022-12" db="EMBL/GenBank/DDBJ databases">
        <title>Marinomonas 15G1-11 sp. nov, isolated from marine algae.</title>
        <authorList>
            <person name="Butt M."/>
            <person name="Choi D.G."/>
            <person name="Kim J.M."/>
            <person name="Lee J.K."/>
            <person name="Baek J.H."/>
            <person name="Jeon C.O."/>
        </authorList>
    </citation>
    <scope>NUCLEOTIDE SEQUENCE</scope>
    <source>
        <strain evidence="5">15G1-11</strain>
    </source>
</reference>
<dbReference type="SMART" id="SM00267">
    <property type="entry name" value="GGDEF"/>
    <property type="match status" value="1"/>
</dbReference>
<dbReference type="Proteomes" id="UP001149719">
    <property type="component" value="Unassembled WGS sequence"/>
</dbReference>
<keyword evidence="6" id="KW-1185">Reference proteome</keyword>
<proteinExistence type="predicted"/>
<dbReference type="InterPro" id="IPR000160">
    <property type="entry name" value="GGDEF_dom"/>
</dbReference>
<dbReference type="RefSeq" id="WP_269127816.1">
    <property type="nucleotide sequence ID" value="NZ_JAPUBN010000024.1"/>
</dbReference>
<dbReference type="NCBIfam" id="TIGR00254">
    <property type="entry name" value="GGDEF"/>
    <property type="match status" value="1"/>
</dbReference>
<keyword evidence="3" id="KW-0812">Transmembrane</keyword>
<dbReference type="CDD" id="cd01949">
    <property type="entry name" value="GGDEF"/>
    <property type="match status" value="1"/>
</dbReference>
<dbReference type="EC" id="2.7.7.65" evidence="1"/>
<comment type="caution">
    <text evidence="5">The sequence shown here is derived from an EMBL/GenBank/DDBJ whole genome shotgun (WGS) entry which is preliminary data.</text>
</comment>
<protein>
    <recommendedName>
        <fullName evidence="1">diguanylate cyclase</fullName>
        <ecNumber evidence="1">2.7.7.65</ecNumber>
    </recommendedName>
</protein>
<accession>A0ABT4JZK2</accession>
<dbReference type="InterPro" id="IPR050469">
    <property type="entry name" value="Diguanylate_Cyclase"/>
</dbReference>
<dbReference type="PANTHER" id="PTHR45138">
    <property type="entry name" value="REGULATORY COMPONENTS OF SENSORY TRANSDUCTION SYSTEM"/>
    <property type="match status" value="1"/>
</dbReference>
<feature type="transmembrane region" description="Helical" evidence="3">
    <location>
        <begin position="294"/>
        <end position="314"/>
    </location>
</feature>
<dbReference type="InterPro" id="IPR029787">
    <property type="entry name" value="Nucleotide_cyclase"/>
</dbReference>